<dbReference type="Proteomes" id="UP001147760">
    <property type="component" value="Unassembled WGS sequence"/>
</dbReference>
<accession>A0A9W9WYL9</accession>
<dbReference type="EMBL" id="JAPWDO010000003">
    <property type="protein sequence ID" value="KAJ5479141.1"/>
    <property type="molecule type" value="Genomic_DNA"/>
</dbReference>
<organism evidence="1 2">
    <name type="scientific">Penicillium desertorum</name>
    <dbReference type="NCBI Taxonomy" id="1303715"/>
    <lineage>
        <taxon>Eukaryota</taxon>
        <taxon>Fungi</taxon>
        <taxon>Dikarya</taxon>
        <taxon>Ascomycota</taxon>
        <taxon>Pezizomycotina</taxon>
        <taxon>Eurotiomycetes</taxon>
        <taxon>Eurotiomycetidae</taxon>
        <taxon>Eurotiales</taxon>
        <taxon>Aspergillaceae</taxon>
        <taxon>Penicillium</taxon>
    </lineage>
</organism>
<sequence>MDTKLNLQVEQEQDILFHIFRTYPFRIRSALTHPVALVLEESQKWKSLNVTTSPTPVPPILQHSLRRAVTCYKRYRETLTTIARMEYERVQLTTRLWQFYEEAT</sequence>
<name>A0A9W9WYL9_9EURO</name>
<comment type="caution">
    <text evidence="1">The sequence shown here is derived from an EMBL/GenBank/DDBJ whole genome shotgun (WGS) entry which is preliminary data.</text>
</comment>
<evidence type="ECO:0000313" key="1">
    <source>
        <dbReference type="EMBL" id="KAJ5479141.1"/>
    </source>
</evidence>
<reference evidence="1" key="2">
    <citation type="journal article" date="2023" name="IMA Fungus">
        <title>Comparative genomic study of the Penicillium genus elucidates a diverse pangenome and 15 lateral gene transfer events.</title>
        <authorList>
            <person name="Petersen C."/>
            <person name="Sorensen T."/>
            <person name="Nielsen M.R."/>
            <person name="Sondergaard T.E."/>
            <person name="Sorensen J.L."/>
            <person name="Fitzpatrick D.A."/>
            <person name="Frisvad J.C."/>
            <person name="Nielsen K.L."/>
        </authorList>
    </citation>
    <scope>NUCLEOTIDE SEQUENCE</scope>
    <source>
        <strain evidence="1">IBT 17660</strain>
    </source>
</reference>
<protein>
    <submittedName>
        <fullName evidence="1">Uncharacterized protein</fullName>
    </submittedName>
</protein>
<gene>
    <name evidence="1" type="ORF">N7530_004650</name>
</gene>
<proteinExistence type="predicted"/>
<dbReference type="AlphaFoldDB" id="A0A9W9WYL9"/>
<evidence type="ECO:0000313" key="2">
    <source>
        <dbReference type="Proteomes" id="UP001147760"/>
    </source>
</evidence>
<keyword evidence="2" id="KW-1185">Reference proteome</keyword>
<reference evidence="1" key="1">
    <citation type="submission" date="2022-12" db="EMBL/GenBank/DDBJ databases">
        <authorList>
            <person name="Petersen C."/>
        </authorList>
    </citation>
    <scope>NUCLEOTIDE SEQUENCE</scope>
    <source>
        <strain evidence="1">IBT 17660</strain>
    </source>
</reference>